<feature type="signal peptide" evidence="1">
    <location>
        <begin position="1"/>
        <end position="24"/>
    </location>
</feature>
<accession>A0A0L0D8S2</accession>
<gene>
    <name evidence="2" type="ORF">AMSG_00397</name>
</gene>
<keyword evidence="1" id="KW-0732">Signal</keyword>
<dbReference type="Proteomes" id="UP000054408">
    <property type="component" value="Unassembled WGS sequence"/>
</dbReference>
<evidence type="ECO:0008006" key="4">
    <source>
        <dbReference type="Google" id="ProtNLM"/>
    </source>
</evidence>
<organism evidence="2 3">
    <name type="scientific">Thecamonas trahens ATCC 50062</name>
    <dbReference type="NCBI Taxonomy" id="461836"/>
    <lineage>
        <taxon>Eukaryota</taxon>
        <taxon>Apusozoa</taxon>
        <taxon>Apusomonadida</taxon>
        <taxon>Apusomonadidae</taxon>
        <taxon>Thecamonas</taxon>
    </lineage>
</organism>
<proteinExistence type="predicted"/>
<dbReference type="InterPro" id="IPR018247">
    <property type="entry name" value="EF_Hand_1_Ca_BS"/>
</dbReference>
<dbReference type="PROSITE" id="PS00018">
    <property type="entry name" value="EF_HAND_1"/>
    <property type="match status" value="1"/>
</dbReference>
<evidence type="ECO:0000313" key="3">
    <source>
        <dbReference type="Proteomes" id="UP000054408"/>
    </source>
</evidence>
<dbReference type="GeneID" id="25560206"/>
<dbReference type="EMBL" id="GL349434">
    <property type="protein sequence ID" value="KNC48620.1"/>
    <property type="molecule type" value="Genomic_DNA"/>
</dbReference>
<evidence type="ECO:0000313" key="2">
    <source>
        <dbReference type="EMBL" id="KNC48620.1"/>
    </source>
</evidence>
<protein>
    <recommendedName>
        <fullName evidence="4">EF-hand domain-containing protein</fullName>
    </recommendedName>
</protein>
<feature type="chain" id="PRO_5005537309" description="EF-hand domain-containing protein" evidence="1">
    <location>
        <begin position="25"/>
        <end position="332"/>
    </location>
</feature>
<reference evidence="2 3" key="1">
    <citation type="submission" date="2010-05" db="EMBL/GenBank/DDBJ databases">
        <title>The Genome Sequence of Thecamonas trahens ATCC 50062.</title>
        <authorList>
            <consortium name="The Broad Institute Genome Sequencing Platform"/>
            <person name="Russ C."/>
            <person name="Cuomo C."/>
            <person name="Shea T."/>
            <person name="Young S.K."/>
            <person name="Zeng Q."/>
            <person name="Koehrsen M."/>
            <person name="Haas B."/>
            <person name="Borodovsky M."/>
            <person name="Guigo R."/>
            <person name="Alvarado L."/>
            <person name="Berlin A."/>
            <person name="Bochicchio J."/>
            <person name="Borenstein D."/>
            <person name="Chapman S."/>
            <person name="Chen Z."/>
            <person name="Freedman E."/>
            <person name="Gellesch M."/>
            <person name="Goldberg J."/>
            <person name="Griggs A."/>
            <person name="Gujja S."/>
            <person name="Heilman E."/>
            <person name="Heiman D."/>
            <person name="Hepburn T."/>
            <person name="Howarth C."/>
            <person name="Jen D."/>
            <person name="Larson L."/>
            <person name="Mehta T."/>
            <person name="Park D."/>
            <person name="Pearson M."/>
            <person name="Roberts A."/>
            <person name="Saif S."/>
            <person name="Shenoy N."/>
            <person name="Sisk P."/>
            <person name="Stolte C."/>
            <person name="Sykes S."/>
            <person name="Thomson T."/>
            <person name="Walk T."/>
            <person name="White J."/>
            <person name="Yandava C."/>
            <person name="Burger G."/>
            <person name="Gray M.W."/>
            <person name="Holland P.W.H."/>
            <person name="King N."/>
            <person name="Lang F.B.F."/>
            <person name="Roger A.J."/>
            <person name="Ruiz-Trillo I."/>
            <person name="Lander E."/>
            <person name="Nusbaum C."/>
        </authorList>
    </citation>
    <scope>NUCLEOTIDE SEQUENCE [LARGE SCALE GENOMIC DNA]</scope>
    <source>
        <strain evidence="2 3">ATCC 50062</strain>
    </source>
</reference>
<name>A0A0L0D8S2_THETB</name>
<dbReference type="AlphaFoldDB" id="A0A0L0D8S2"/>
<sequence length="332" mass="35504">MGWMIVAAAVVVAVLAANARVVYADREISWELEAQQAKWKSELRNTEPSSCPPGDDDCEGPEGSVKFLVDASGELKIEYEFETETGVLETETQIRFRPQELIEFVDTDGNGKLSSGEWRYNTTLKDDGWRDLMCVAPAVGATIKKYTCDAVHTTLDLTFRFTLTNVPIALNITGTTPVNPAVMKVDMLLHNFPYRVSGPSRLALVTRATAKTTQEPRDDDSGSGTEEEVVAFGKVGVFAWVKKASNGNASVPIFSSPVVLKDNVGDEGEYDITFSFGADKPSHLVWDPQLGASSNPMAGITTSAAGTSVPTTSVAAAVAVAAVVALCMATLA</sequence>
<evidence type="ECO:0000256" key="1">
    <source>
        <dbReference type="SAM" id="SignalP"/>
    </source>
</evidence>
<keyword evidence="3" id="KW-1185">Reference proteome</keyword>
<dbReference type="RefSeq" id="XP_013762676.1">
    <property type="nucleotide sequence ID" value="XM_013907222.1"/>
</dbReference>